<feature type="region of interest" description="Disordered" evidence="1">
    <location>
        <begin position="1"/>
        <end position="47"/>
    </location>
</feature>
<protein>
    <submittedName>
        <fullName evidence="3">Uncharacterized protein LOC117648094</fullName>
    </submittedName>
</protein>
<dbReference type="RefSeq" id="XP_034246195.1">
    <property type="nucleotide sequence ID" value="XM_034390304.1"/>
</dbReference>
<dbReference type="KEGG" id="tpal:117648094"/>
<dbReference type="Proteomes" id="UP000515158">
    <property type="component" value="Unplaced"/>
</dbReference>
<dbReference type="AlphaFoldDB" id="A0A6P8Z7B5"/>
<organism evidence="3">
    <name type="scientific">Thrips palmi</name>
    <name type="common">Melon thrips</name>
    <dbReference type="NCBI Taxonomy" id="161013"/>
    <lineage>
        <taxon>Eukaryota</taxon>
        <taxon>Metazoa</taxon>
        <taxon>Ecdysozoa</taxon>
        <taxon>Arthropoda</taxon>
        <taxon>Hexapoda</taxon>
        <taxon>Insecta</taxon>
        <taxon>Pterygota</taxon>
        <taxon>Neoptera</taxon>
        <taxon>Paraneoptera</taxon>
        <taxon>Thysanoptera</taxon>
        <taxon>Terebrantia</taxon>
        <taxon>Thripoidea</taxon>
        <taxon>Thripidae</taxon>
        <taxon>Thrips</taxon>
    </lineage>
</organism>
<name>A0A6P8Z7B5_THRPL</name>
<keyword evidence="2" id="KW-1185">Reference proteome</keyword>
<evidence type="ECO:0000313" key="3">
    <source>
        <dbReference type="RefSeq" id="XP_034246195.1"/>
    </source>
</evidence>
<feature type="compositionally biased region" description="Basic residues" evidence="1">
    <location>
        <begin position="8"/>
        <end position="38"/>
    </location>
</feature>
<sequence>MMNNQTTKTKRERKRQKTQRNRIKKEATRKRNQMRLKRNPSEKEETMMMRKQKCFKKTSRVATHHHSYCSFPSQENSSDEDVNQLNQVANQTSEFKSIKDLPIKKMHRVLKIEILETVNGRTVRLQLEDKSIEEGYCFVHLPRRFLPSVESNYSKYAQITKSKKPFFFACSN</sequence>
<dbReference type="InParanoid" id="A0A6P8Z7B5"/>
<dbReference type="GeneID" id="117648094"/>
<accession>A0A6P8Z7B5</accession>
<evidence type="ECO:0000256" key="1">
    <source>
        <dbReference type="SAM" id="MobiDB-lite"/>
    </source>
</evidence>
<reference evidence="3" key="1">
    <citation type="submission" date="2025-08" db="UniProtKB">
        <authorList>
            <consortium name="RefSeq"/>
        </authorList>
    </citation>
    <scope>IDENTIFICATION</scope>
    <source>
        <tissue evidence="3">Total insect</tissue>
    </source>
</reference>
<proteinExistence type="predicted"/>
<gene>
    <name evidence="3" type="primary">LOC117648094</name>
</gene>
<evidence type="ECO:0000313" key="2">
    <source>
        <dbReference type="Proteomes" id="UP000515158"/>
    </source>
</evidence>